<sequence>MSRERRDELVAALIEAMRENATRGVLLHQAIAGRFGLNSTDIKCLDLARGEPNLTAGRLAELTSMSTSAVTAVLDRLERRGFIERRRDPADRRKVVVCPTGNHTDRIAPIFARMRASVDQLLRDYDEEALALFVELYTRLNAGARDLTGEISAMDEN</sequence>
<dbReference type="Pfam" id="PF01047">
    <property type="entry name" value="MarR"/>
    <property type="match status" value="1"/>
</dbReference>
<evidence type="ECO:0000313" key="2">
    <source>
        <dbReference type="EMBL" id="GAA4511472.1"/>
    </source>
</evidence>
<protein>
    <submittedName>
        <fullName evidence="2">MarR family transcriptional regulator</fullName>
    </submittedName>
</protein>
<dbReference type="EMBL" id="BAABHF010000046">
    <property type="protein sequence ID" value="GAA4511472.1"/>
    <property type="molecule type" value="Genomic_DNA"/>
</dbReference>
<dbReference type="PANTHER" id="PTHR33164">
    <property type="entry name" value="TRANSCRIPTIONAL REGULATOR, MARR FAMILY"/>
    <property type="match status" value="1"/>
</dbReference>
<dbReference type="InterPro" id="IPR036388">
    <property type="entry name" value="WH-like_DNA-bd_sf"/>
</dbReference>
<feature type="domain" description="HTH marR-type" evidence="1">
    <location>
        <begin position="6"/>
        <end position="142"/>
    </location>
</feature>
<reference evidence="3" key="1">
    <citation type="journal article" date="2019" name="Int. J. Syst. Evol. Microbiol.">
        <title>The Global Catalogue of Microorganisms (GCM) 10K type strain sequencing project: providing services to taxonomists for standard genome sequencing and annotation.</title>
        <authorList>
            <consortium name="The Broad Institute Genomics Platform"/>
            <consortium name="The Broad Institute Genome Sequencing Center for Infectious Disease"/>
            <person name="Wu L."/>
            <person name="Ma J."/>
        </authorList>
    </citation>
    <scope>NUCLEOTIDE SEQUENCE [LARGE SCALE GENOMIC DNA]</scope>
    <source>
        <strain evidence="3">JCM 17933</strain>
    </source>
</reference>
<evidence type="ECO:0000313" key="3">
    <source>
        <dbReference type="Proteomes" id="UP001500503"/>
    </source>
</evidence>
<dbReference type="PANTHER" id="PTHR33164:SF106">
    <property type="entry name" value="TRANSCRIPTIONAL REGULATORY PROTEIN"/>
    <property type="match status" value="1"/>
</dbReference>
<dbReference type="PRINTS" id="PR00598">
    <property type="entry name" value="HTHMARR"/>
</dbReference>
<comment type="caution">
    <text evidence="2">The sequence shown here is derived from an EMBL/GenBank/DDBJ whole genome shotgun (WGS) entry which is preliminary data.</text>
</comment>
<proteinExistence type="predicted"/>
<dbReference type="InterPro" id="IPR000835">
    <property type="entry name" value="HTH_MarR-typ"/>
</dbReference>
<evidence type="ECO:0000259" key="1">
    <source>
        <dbReference type="PROSITE" id="PS50995"/>
    </source>
</evidence>
<accession>A0ABP8QVW2</accession>
<dbReference type="SMART" id="SM00347">
    <property type="entry name" value="HTH_MARR"/>
    <property type="match status" value="1"/>
</dbReference>
<organism evidence="2 3">
    <name type="scientific">Actinoallomurus oryzae</name>
    <dbReference type="NCBI Taxonomy" id="502180"/>
    <lineage>
        <taxon>Bacteria</taxon>
        <taxon>Bacillati</taxon>
        <taxon>Actinomycetota</taxon>
        <taxon>Actinomycetes</taxon>
        <taxon>Streptosporangiales</taxon>
        <taxon>Thermomonosporaceae</taxon>
        <taxon>Actinoallomurus</taxon>
    </lineage>
</organism>
<dbReference type="RefSeq" id="WP_345472222.1">
    <property type="nucleotide sequence ID" value="NZ_BAABHF010000046.1"/>
</dbReference>
<keyword evidence="3" id="KW-1185">Reference proteome</keyword>
<dbReference type="InterPro" id="IPR039422">
    <property type="entry name" value="MarR/SlyA-like"/>
</dbReference>
<name>A0ABP8QVW2_9ACTN</name>
<gene>
    <name evidence="2" type="ORF">GCM10023191_075670</name>
</gene>
<dbReference type="PROSITE" id="PS50995">
    <property type="entry name" value="HTH_MARR_2"/>
    <property type="match status" value="1"/>
</dbReference>
<dbReference type="Proteomes" id="UP001500503">
    <property type="component" value="Unassembled WGS sequence"/>
</dbReference>
<dbReference type="InterPro" id="IPR036390">
    <property type="entry name" value="WH_DNA-bd_sf"/>
</dbReference>
<dbReference type="SUPFAM" id="SSF46785">
    <property type="entry name" value="Winged helix' DNA-binding domain"/>
    <property type="match status" value="1"/>
</dbReference>
<dbReference type="Gene3D" id="1.10.10.10">
    <property type="entry name" value="Winged helix-like DNA-binding domain superfamily/Winged helix DNA-binding domain"/>
    <property type="match status" value="1"/>
</dbReference>